<dbReference type="Proteomes" id="UP000242814">
    <property type="component" value="Unassembled WGS sequence"/>
</dbReference>
<gene>
    <name evidence="2" type="ORF">ACO22_04302</name>
</gene>
<comment type="caution">
    <text evidence="2">The sequence shown here is derived from an EMBL/GenBank/DDBJ whole genome shotgun (WGS) entry which is preliminary data.</text>
</comment>
<organism evidence="2 3">
    <name type="scientific">Paracoccidioides brasiliensis</name>
    <dbReference type="NCBI Taxonomy" id="121759"/>
    <lineage>
        <taxon>Eukaryota</taxon>
        <taxon>Fungi</taxon>
        <taxon>Dikarya</taxon>
        <taxon>Ascomycota</taxon>
        <taxon>Pezizomycotina</taxon>
        <taxon>Eurotiomycetes</taxon>
        <taxon>Eurotiomycetidae</taxon>
        <taxon>Onygenales</taxon>
        <taxon>Ajellomycetaceae</taxon>
        <taxon>Paracoccidioides</taxon>
    </lineage>
</organism>
<accession>A0A1D2JDL4</accession>
<evidence type="ECO:0000313" key="2">
    <source>
        <dbReference type="EMBL" id="ODH27070.1"/>
    </source>
</evidence>
<dbReference type="VEuPathDB" id="FungiDB:PABG_04105"/>
<proteinExistence type="predicted"/>
<reference evidence="2 3" key="1">
    <citation type="submission" date="2016-06" db="EMBL/GenBank/DDBJ databases">
        <authorList>
            <person name="Kjaerup R.B."/>
            <person name="Dalgaard T.S."/>
            <person name="Juul-Madsen H.R."/>
        </authorList>
    </citation>
    <scope>NUCLEOTIDE SEQUENCE [LARGE SCALE GENOMIC DNA]</scope>
    <source>
        <strain evidence="2 3">Pb300</strain>
    </source>
</reference>
<sequence>MPPSAALLRTLFRQFSSRTPKPETRTDKILTMSGIVSLVVVPFIPPAIESSREKKLGNPHSNRADDNAPTFTI</sequence>
<protein>
    <submittedName>
        <fullName evidence="2">Uncharacterized protein</fullName>
    </submittedName>
</protein>
<feature type="compositionally biased region" description="Basic and acidic residues" evidence="1">
    <location>
        <begin position="50"/>
        <end position="66"/>
    </location>
</feature>
<dbReference type="EMBL" id="LZYO01000167">
    <property type="protein sequence ID" value="ODH27070.1"/>
    <property type="molecule type" value="Genomic_DNA"/>
</dbReference>
<evidence type="ECO:0000256" key="1">
    <source>
        <dbReference type="SAM" id="MobiDB-lite"/>
    </source>
</evidence>
<feature type="region of interest" description="Disordered" evidence="1">
    <location>
        <begin position="50"/>
        <end position="73"/>
    </location>
</feature>
<dbReference type="AlphaFoldDB" id="A0A1D2JDL4"/>
<evidence type="ECO:0000313" key="3">
    <source>
        <dbReference type="Proteomes" id="UP000242814"/>
    </source>
</evidence>
<name>A0A1D2JDL4_PARBR</name>